<evidence type="ECO:0000256" key="2">
    <source>
        <dbReference type="SAM" id="SignalP"/>
    </source>
</evidence>
<accession>A0ABR1K985</accession>
<protein>
    <submittedName>
        <fullName evidence="3">Uncharacterized protein</fullName>
    </submittedName>
</protein>
<name>A0ABR1K985_9AGAR</name>
<evidence type="ECO:0000313" key="3">
    <source>
        <dbReference type="EMBL" id="KAK7472218.1"/>
    </source>
</evidence>
<evidence type="ECO:0000256" key="1">
    <source>
        <dbReference type="SAM" id="MobiDB-lite"/>
    </source>
</evidence>
<feature type="chain" id="PRO_5047048718" evidence="2">
    <location>
        <begin position="17"/>
        <end position="164"/>
    </location>
</feature>
<feature type="signal peptide" evidence="2">
    <location>
        <begin position="1"/>
        <end position="16"/>
    </location>
</feature>
<reference evidence="3 4" key="1">
    <citation type="submission" date="2024-01" db="EMBL/GenBank/DDBJ databases">
        <title>A draft genome for the cacao thread blight pathogen Marasmiellus scandens.</title>
        <authorList>
            <person name="Baruah I.K."/>
            <person name="Leung J."/>
            <person name="Bukari Y."/>
            <person name="Amoako-Attah I."/>
            <person name="Meinhardt L.W."/>
            <person name="Bailey B.A."/>
            <person name="Cohen S.P."/>
        </authorList>
    </citation>
    <scope>NUCLEOTIDE SEQUENCE [LARGE SCALE GENOMIC DNA]</scope>
    <source>
        <strain evidence="3 4">GH-19</strain>
    </source>
</reference>
<feature type="compositionally biased region" description="Basic and acidic residues" evidence="1">
    <location>
        <begin position="86"/>
        <end position="96"/>
    </location>
</feature>
<gene>
    <name evidence="3" type="ORF">VKT23_000340</name>
</gene>
<evidence type="ECO:0000313" key="4">
    <source>
        <dbReference type="Proteomes" id="UP001498398"/>
    </source>
</evidence>
<proteinExistence type="predicted"/>
<feature type="compositionally biased region" description="Polar residues" evidence="1">
    <location>
        <begin position="43"/>
        <end position="52"/>
    </location>
</feature>
<keyword evidence="4" id="KW-1185">Reference proteome</keyword>
<feature type="region of interest" description="Disordered" evidence="1">
    <location>
        <begin position="43"/>
        <end position="118"/>
    </location>
</feature>
<sequence length="164" mass="18962">MLLLCWWILGRRPCWSHNSCEHLELWTVRHRIVTTVRPSTSLISGNSVSGTLDNADDAKSIKKKDKEAKREEREIRKELKARHKAERQEAELEKKNERRARKGLPPKTPRGSFAGHGSFIGTPMQRRVANAYLVEHWANEDILWLVLMKSEGDRVIQDIELAES</sequence>
<dbReference type="EMBL" id="JBANRG010000001">
    <property type="protein sequence ID" value="KAK7472218.1"/>
    <property type="molecule type" value="Genomic_DNA"/>
</dbReference>
<comment type="caution">
    <text evidence="3">The sequence shown here is derived from an EMBL/GenBank/DDBJ whole genome shotgun (WGS) entry which is preliminary data.</text>
</comment>
<organism evidence="3 4">
    <name type="scientific">Marasmiellus scandens</name>
    <dbReference type="NCBI Taxonomy" id="2682957"/>
    <lineage>
        <taxon>Eukaryota</taxon>
        <taxon>Fungi</taxon>
        <taxon>Dikarya</taxon>
        <taxon>Basidiomycota</taxon>
        <taxon>Agaricomycotina</taxon>
        <taxon>Agaricomycetes</taxon>
        <taxon>Agaricomycetidae</taxon>
        <taxon>Agaricales</taxon>
        <taxon>Marasmiineae</taxon>
        <taxon>Omphalotaceae</taxon>
        <taxon>Marasmiellus</taxon>
    </lineage>
</organism>
<keyword evidence="2" id="KW-0732">Signal</keyword>
<dbReference type="Proteomes" id="UP001498398">
    <property type="component" value="Unassembled WGS sequence"/>
</dbReference>
<feature type="compositionally biased region" description="Basic and acidic residues" evidence="1">
    <location>
        <begin position="56"/>
        <end position="78"/>
    </location>
</feature>